<dbReference type="Proteomes" id="UP000001940">
    <property type="component" value="Chromosome V"/>
</dbReference>
<dbReference type="GO" id="GO:0005576">
    <property type="term" value="C:extracellular region"/>
    <property type="evidence" value="ECO:0007669"/>
    <property type="project" value="UniProtKB-SubCell"/>
</dbReference>
<accession>O01517</accession>
<keyword evidence="3" id="KW-0964">Secreted</keyword>
<dbReference type="Bgee" id="WBGene00017600">
    <property type="expression patterns" value="Expressed in larva and 2 other cell types or tissues"/>
</dbReference>
<proteinExistence type="evidence at protein level"/>
<dbReference type="PANTHER" id="PTHR21700">
    <property type="entry name" value="TRANSTHYRETIN-LIKE FAMILY PROTEIN-RELATED"/>
    <property type="match status" value="1"/>
</dbReference>
<evidence type="ECO:0007829" key="9">
    <source>
        <dbReference type="PeptideAtlas" id="O01517"/>
    </source>
</evidence>
<dbReference type="RefSeq" id="NP_504946.2">
    <property type="nucleotide sequence ID" value="NM_072545.5"/>
</dbReference>
<dbReference type="KEGG" id="cel:CELE_F19F10.4"/>
<name>O01517_CAEEL</name>
<comment type="similarity">
    <text evidence="2">Belongs to the nematode transthyretin-like family.</text>
</comment>
<evidence type="ECO:0000256" key="4">
    <source>
        <dbReference type="ARBA" id="ARBA00022729"/>
    </source>
</evidence>
<dbReference type="PANTHER" id="PTHR21700:SF43">
    <property type="entry name" value="TRANSTHYRETIN-RELATED FAMILY DOMAIN-RELATED"/>
    <property type="match status" value="1"/>
</dbReference>
<dbReference type="AGR" id="WB:WBGene00017600"/>
<dbReference type="WormBase" id="F19F10.4">
    <property type="protein sequence ID" value="CE35279"/>
    <property type="gene ID" value="WBGene00017600"/>
    <property type="gene designation" value="ttr-10"/>
</dbReference>
<sequence length="166" mass="18598">MWKLILLISLGFPIVNSIGEGSFHVSGRLMCGGKPYANESVSIYEKNYMLTDILMESLFTDEDGNFSVKTFGKDWPHFTPYLYAPNYCKPVDNFVFADRECTDSALQILIPTEFVSPTRTPTKIFDIGEIDMSADEVKYENVGLGSVGGGFLVNDKRCKYRNSTST</sequence>
<dbReference type="GO" id="GO:0009986">
    <property type="term" value="C:cell surface"/>
    <property type="evidence" value="ECO:0007669"/>
    <property type="project" value="InterPro"/>
</dbReference>
<dbReference type="OrthoDB" id="5771181at2759"/>
<evidence type="ECO:0000313" key="6">
    <source>
        <dbReference type="EMBL" id="CCD67755.1"/>
    </source>
</evidence>
<feature type="signal peptide" evidence="5">
    <location>
        <begin position="1"/>
        <end position="17"/>
    </location>
</feature>
<dbReference type="AlphaFoldDB" id="O01517"/>
<dbReference type="CTD" id="184686"/>
<dbReference type="OMA" id="KFIGHEV"/>
<evidence type="ECO:0000256" key="3">
    <source>
        <dbReference type="ARBA" id="ARBA00022525"/>
    </source>
</evidence>
<evidence type="ECO:0000313" key="7">
    <source>
        <dbReference type="Proteomes" id="UP000001940"/>
    </source>
</evidence>
<dbReference type="InterPro" id="IPR038479">
    <property type="entry name" value="Transthyretin-like_sf"/>
</dbReference>
<dbReference type="PhylomeDB" id="O01517"/>
<dbReference type="PIR" id="T25706">
    <property type="entry name" value="T25706"/>
</dbReference>
<evidence type="ECO:0000256" key="1">
    <source>
        <dbReference type="ARBA" id="ARBA00004613"/>
    </source>
</evidence>
<reference evidence="6 7" key="1">
    <citation type="journal article" date="1998" name="Science">
        <title>Genome sequence of the nematode C. elegans: a platform for investigating biology.</title>
        <authorList>
            <consortium name="The C. elegans sequencing consortium"/>
            <person name="Sulson J.E."/>
            <person name="Waterston R."/>
        </authorList>
    </citation>
    <scope>NUCLEOTIDE SEQUENCE [LARGE SCALE GENOMIC DNA]</scope>
    <source>
        <strain evidence="6 7">Bristol N2</strain>
    </source>
</reference>
<keyword evidence="9" id="KW-1267">Proteomics identification</keyword>
<dbReference type="Pfam" id="PF01060">
    <property type="entry name" value="TTR-52"/>
    <property type="match status" value="1"/>
</dbReference>
<dbReference type="PeptideAtlas" id="O01517"/>
<protein>
    <submittedName>
        <fullName evidence="6">Transthyretin-like family protein</fullName>
    </submittedName>
</protein>
<dbReference type="EMBL" id="BX284605">
    <property type="protein sequence ID" value="CCD67755.1"/>
    <property type="molecule type" value="Genomic_DNA"/>
</dbReference>
<dbReference type="UCSC" id="F19F10.4">
    <property type="organism name" value="c. elegans"/>
</dbReference>
<feature type="chain" id="PRO_5004156750" evidence="5">
    <location>
        <begin position="18"/>
        <end position="166"/>
    </location>
</feature>
<dbReference type="PaxDb" id="6239-F19F10.4"/>
<evidence type="ECO:0000313" key="8">
    <source>
        <dbReference type="WormBase" id="F19F10.4"/>
    </source>
</evidence>
<dbReference type="GeneID" id="184686"/>
<gene>
    <name evidence="6 8" type="primary">ttr-10</name>
    <name evidence="6" type="ORF">CELE_F19F10.4</name>
    <name evidence="8" type="ORF">F19F10.4</name>
</gene>
<evidence type="ECO:0000256" key="2">
    <source>
        <dbReference type="ARBA" id="ARBA00010112"/>
    </source>
</evidence>
<evidence type="ECO:0000256" key="5">
    <source>
        <dbReference type="SAM" id="SignalP"/>
    </source>
</evidence>
<dbReference type="Gene3D" id="2.60.40.3330">
    <property type="match status" value="1"/>
</dbReference>
<dbReference type="FunCoup" id="O01517">
    <property type="interactions" value="308"/>
</dbReference>
<comment type="subcellular location">
    <subcellularLocation>
        <location evidence="1">Secreted</location>
    </subcellularLocation>
</comment>
<dbReference type="InParanoid" id="O01517"/>
<organism evidence="6 7">
    <name type="scientific">Caenorhabditis elegans</name>
    <dbReference type="NCBI Taxonomy" id="6239"/>
    <lineage>
        <taxon>Eukaryota</taxon>
        <taxon>Metazoa</taxon>
        <taxon>Ecdysozoa</taxon>
        <taxon>Nematoda</taxon>
        <taxon>Chromadorea</taxon>
        <taxon>Rhabditida</taxon>
        <taxon>Rhabditina</taxon>
        <taxon>Rhabditomorpha</taxon>
        <taxon>Rhabditoidea</taxon>
        <taxon>Rhabditidae</taxon>
        <taxon>Peloderinae</taxon>
        <taxon>Caenorhabditis</taxon>
    </lineage>
</organism>
<dbReference type="InterPro" id="IPR001534">
    <property type="entry name" value="Transthyretin-like"/>
</dbReference>
<dbReference type="eggNOG" id="ENOG502TIHB">
    <property type="taxonomic scope" value="Eukaryota"/>
</dbReference>
<dbReference type="SMR" id="O01517"/>
<dbReference type="HOGENOM" id="CLU_121109_2_0_1"/>
<keyword evidence="4 5" id="KW-0732">Signal</keyword>
<keyword evidence="7" id="KW-1185">Reference proteome</keyword>